<reference evidence="2" key="1">
    <citation type="journal article" date="2012" name="MBio">
        <title>Comparative genome analysis of Trichophyton rubrum and related dermatophytes reveals candidate genes involved in infection.</title>
        <authorList>
            <person name="Martinez D.A."/>
            <person name="Oliver B.G."/>
            <person name="Graeser Y."/>
            <person name="Goldberg J.M."/>
            <person name="Li W."/>
            <person name="Martinez-Rossi N.M."/>
            <person name="Monod M."/>
            <person name="Shelest E."/>
            <person name="Barton R.C."/>
            <person name="Birch E."/>
            <person name="Brakhage A.A."/>
            <person name="Chen Z."/>
            <person name="Gurr S.J."/>
            <person name="Heiman D."/>
            <person name="Heitman J."/>
            <person name="Kosti I."/>
            <person name="Rossi A."/>
            <person name="Saif S."/>
            <person name="Samalova M."/>
            <person name="Saunders C.W."/>
            <person name="Shea T."/>
            <person name="Summerbell R.C."/>
            <person name="Xu J."/>
            <person name="Young S."/>
            <person name="Zeng Q."/>
            <person name="Birren B.W."/>
            <person name="Cuomo C.A."/>
            <person name="White T.C."/>
        </authorList>
    </citation>
    <scope>NUCLEOTIDE SEQUENCE [LARGE SCALE GENOMIC DNA]</scope>
    <source>
        <strain evidence="2">ATCC MYA-4604 / CBS 118893</strain>
    </source>
</reference>
<dbReference type="HOGENOM" id="CLU_1602289_0_0_1"/>
<dbReference type="GeneID" id="10030444"/>
<evidence type="ECO:0000313" key="2">
    <source>
        <dbReference type="Proteomes" id="UP000002669"/>
    </source>
</evidence>
<gene>
    <name evidence="1" type="ORF">MGYG_02668</name>
</gene>
<protein>
    <submittedName>
        <fullName evidence="1">Uncharacterized protein</fullName>
    </submittedName>
</protein>
<dbReference type="RefSeq" id="XP_003175138.1">
    <property type="nucleotide sequence ID" value="XM_003175090.1"/>
</dbReference>
<dbReference type="AlphaFoldDB" id="E4UNQ2"/>
<organism evidence="2">
    <name type="scientific">Arthroderma gypseum (strain ATCC MYA-4604 / CBS 118893)</name>
    <name type="common">Microsporum gypseum</name>
    <dbReference type="NCBI Taxonomy" id="535722"/>
    <lineage>
        <taxon>Eukaryota</taxon>
        <taxon>Fungi</taxon>
        <taxon>Dikarya</taxon>
        <taxon>Ascomycota</taxon>
        <taxon>Pezizomycotina</taxon>
        <taxon>Eurotiomycetes</taxon>
        <taxon>Eurotiomycetidae</taxon>
        <taxon>Onygenales</taxon>
        <taxon>Arthrodermataceae</taxon>
        <taxon>Nannizzia</taxon>
    </lineage>
</organism>
<name>E4UNQ2_ARTGP</name>
<keyword evidence="2" id="KW-1185">Reference proteome</keyword>
<dbReference type="EMBL" id="DS989823">
    <property type="protein sequence ID" value="EFQ99655.1"/>
    <property type="molecule type" value="Genomic_DNA"/>
</dbReference>
<dbReference type="VEuPathDB" id="FungiDB:MGYG_02668"/>
<evidence type="ECO:0000313" key="1">
    <source>
        <dbReference type="EMBL" id="EFQ99655.1"/>
    </source>
</evidence>
<proteinExistence type="predicted"/>
<dbReference type="Proteomes" id="UP000002669">
    <property type="component" value="Unassembled WGS sequence"/>
</dbReference>
<accession>E4UNQ2</accession>
<dbReference type="InParanoid" id="E4UNQ2"/>
<sequence>MQQVSPFLSSGWRWIPNIGLFSRRNSLWHDTLLARGNIVKKLSPCIGHHPKDAFKSAVRVDARPSSTGRRGTLRAKNHPIATLDHQAVPAFFSPIRAEPPRDPPRRERGMFLESIVRLNSGQRALLSQVRQQAQIRERRFTDTSKGGTAVVQRTEYGVRDYEINAV</sequence>